<evidence type="ECO:0000313" key="21">
    <source>
        <dbReference type="EMBL" id="CAF4120181.1"/>
    </source>
</evidence>
<sequence length="147" mass="16306">MSSTDNKVLTLTEVRELADDKNKCIMMIDNNVYDITRFLEEHPGGEEVLKEQHGRDATNAFEDVGHSSDAREQMKAYKIAKLDSNDTKNSRPTVVDNSKGDTRDSSDESGSSWTKWIIPLVIAVAAAVIFKLLSKPGQDINRPPTAI</sequence>
<dbReference type="EMBL" id="CAJOBI010324996">
    <property type="protein sequence ID" value="CAF5190465.1"/>
    <property type="molecule type" value="Genomic_DNA"/>
</dbReference>
<keyword evidence="4" id="KW-0812">Transmembrane</keyword>
<dbReference type="InterPro" id="IPR001199">
    <property type="entry name" value="Cyt_B5-like_heme/steroid-bd"/>
</dbReference>
<keyword evidence="7" id="KW-0492">Microsome</keyword>
<evidence type="ECO:0000313" key="17">
    <source>
        <dbReference type="EMBL" id="CAF1493071.1"/>
    </source>
</evidence>
<dbReference type="PROSITE" id="PS50255">
    <property type="entry name" value="CYTOCHROME_B5_2"/>
    <property type="match status" value="1"/>
</dbReference>
<dbReference type="PRINTS" id="PR00363">
    <property type="entry name" value="CYTOCHROMEB5"/>
</dbReference>
<dbReference type="Proteomes" id="UP000663824">
    <property type="component" value="Unassembled WGS sequence"/>
</dbReference>
<evidence type="ECO:0000256" key="1">
    <source>
        <dbReference type="ARBA" id="ARBA00004131"/>
    </source>
</evidence>
<evidence type="ECO:0000313" key="18">
    <source>
        <dbReference type="EMBL" id="CAF1537725.1"/>
    </source>
</evidence>
<evidence type="ECO:0000256" key="13">
    <source>
        <dbReference type="ARBA" id="ARBA00039806"/>
    </source>
</evidence>
<evidence type="ECO:0000313" key="19">
    <source>
        <dbReference type="EMBL" id="CAF2008916.1"/>
    </source>
</evidence>
<dbReference type="Gene3D" id="3.10.120.10">
    <property type="entry name" value="Cytochrome b5-like heme/steroid binding domain"/>
    <property type="match status" value="1"/>
</dbReference>
<organism evidence="17 23">
    <name type="scientific">Rotaria magnacalcarata</name>
    <dbReference type="NCBI Taxonomy" id="392030"/>
    <lineage>
        <taxon>Eukaryota</taxon>
        <taxon>Metazoa</taxon>
        <taxon>Spiralia</taxon>
        <taxon>Gnathifera</taxon>
        <taxon>Rotifera</taxon>
        <taxon>Eurotatoria</taxon>
        <taxon>Bdelloidea</taxon>
        <taxon>Philodinida</taxon>
        <taxon>Philodinidae</taxon>
        <taxon>Rotaria</taxon>
    </lineage>
</organism>
<evidence type="ECO:0000256" key="7">
    <source>
        <dbReference type="ARBA" id="ARBA00022848"/>
    </source>
</evidence>
<dbReference type="Proteomes" id="UP000681720">
    <property type="component" value="Unassembled WGS sequence"/>
</dbReference>
<dbReference type="InterPro" id="IPR036400">
    <property type="entry name" value="Cyt_B5-like_heme/steroid_sf"/>
</dbReference>
<dbReference type="Proteomes" id="UP000663834">
    <property type="component" value="Unassembled WGS sequence"/>
</dbReference>
<dbReference type="InterPro" id="IPR050668">
    <property type="entry name" value="Cytochrome_b5"/>
</dbReference>
<keyword evidence="6" id="KW-0256">Endoplasmic reticulum</keyword>
<evidence type="ECO:0000256" key="15">
    <source>
        <dbReference type="SAM" id="MobiDB-lite"/>
    </source>
</evidence>
<dbReference type="InterPro" id="IPR018506">
    <property type="entry name" value="Cyt_B5_heme-BS"/>
</dbReference>
<dbReference type="EMBL" id="CAJNRE010003188">
    <property type="protein sequence ID" value="CAF2008916.1"/>
    <property type="molecule type" value="Genomic_DNA"/>
</dbReference>
<dbReference type="EMBL" id="CAJOBJ010008736">
    <property type="protein sequence ID" value="CAF4120181.1"/>
    <property type="molecule type" value="Genomic_DNA"/>
</dbReference>
<keyword evidence="2" id="KW-0813">Transport</keyword>
<dbReference type="PANTHER" id="PTHR19359:SF150">
    <property type="entry name" value="CYTOCHROME B5"/>
    <property type="match status" value="1"/>
</dbReference>
<dbReference type="GO" id="GO:0020037">
    <property type="term" value="F:heme binding"/>
    <property type="evidence" value="ECO:0007669"/>
    <property type="project" value="UniProtKB-UniRule"/>
</dbReference>
<evidence type="ECO:0000313" key="22">
    <source>
        <dbReference type="EMBL" id="CAF5190465.1"/>
    </source>
</evidence>
<dbReference type="AlphaFoldDB" id="A0A815SNE4"/>
<keyword evidence="3 14" id="KW-0349">Heme</keyword>
<keyword evidence="9 14" id="KW-0408">Iron</keyword>
<evidence type="ECO:0000256" key="3">
    <source>
        <dbReference type="ARBA" id="ARBA00022617"/>
    </source>
</evidence>
<comment type="caution">
    <text evidence="17">The sequence shown here is derived from an EMBL/GenBank/DDBJ whole genome shotgun (WGS) entry which is preliminary data.</text>
</comment>
<proteinExistence type="inferred from homology"/>
<comment type="subcellular location">
    <subcellularLocation>
        <location evidence="1">Endoplasmic reticulum membrane</location>
        <topology evidence="1">Single-pass membrane protein</topology>
        <orientation evidence="1">Cytoplasmic side</orientation>
    </subcellularLocation>
    <subcellularLocation>
        <location evidence="11">Microsome membrane</location>
        <topology evidence="11">Single-pass membrane protein</topology>
        <orientation evidence="11">Cytoplasmic side</orientation>
    </subcellularLocation>
</comment>
<dbReference type="PANTHER" id="PTHR19359">
    <property type="entry name" value="CYTOCHROME B5"/>
    <property type="match status" value="1"/>
</dbReference>
<dbReference type="GO" id="GO:0005789">
    <property type="term" value="C:endoplasmic reticulum membrane"/>
    <property type="evidence" value="ECO:0007669"/>
    <property type="project" value="UniProtKB-SubCell"/>
</dbReference>
<dbReference type="OrthoDB" id="260519at2759"/>
<evidence type="ECO:0000256" key="2">
    <source>
        <dbReference type="ARBA" id="ARBA00022448"/>
    </source>
</evidence>
<evidence type="ECO:0000256" key="11">
    <source>
        <dbReference type="ARBA" id="ARBA00037877"/>
    </source>
</evidence>
<dbReference type="FunFam" id="3.10.120.10:FF:000002">
    <property type="entry name" value="Cytochrome b5 type B"/>
    <property type="match status" value="1"/>
</dbReference>
<evidence type="ECO:0000256" key="9">
    <source>
        <dbReference type="ARBA" id="ARBA00023004"/>
    </source>
</evidence>
<evidence type="ECO:0000256" key="6">
    <source>
        <dbReference type="ARBA" id="ARBA00022824"/>
    </source>
</evidence>
<accession>A0A815SNE4</accession>
<gene>
    <name evidence="20" type="ORF">BYL167_LOCUS5258</name>
    <name evidence="17" type="ORF">CJN711_LOCUS26820</name>
    <name evidence="21" type="ORF">GIL414_LOCUS18005</name>
    <name evidence="18" type="ORF">KQP761_LOCUS16745</name>
    <name evidence="19" type="ORF">MBJ925_LOCUS8603</name>
    <name evidence="22" type="ORF">SMN809_LOCUS72109</name>
</gene>
<reference evidence="17" key="1">
    <citation type="submission" date="2021-02" db="EMBL/GenBank/DDBJ databases">
        <authorList>
            <person name="Nowell W R."/>
        </authorList>
    </citation>
    <scope>NUCLEOTIDE SEQUENCE</scope>
</reference>
<protein>
    <recommendedName>
        <fullName evidence="13">Cytochrome b5</fullName>
    </recommendedName>
</protein>
<dbReference type="GO" id="GO:0046872">
    <property type="term" value="F:metal ion binding"/>
    <property type="evidence" value="ECO:0007669"/>
    <property type="project" value="UniProtKB-UniRule"/>
</dbReference>
<dbReference type="SUPFAM" id="SSF55856">
    <property type="entry name" value="Cytochrome b5-like heme/steroid binding domain"/>
    <property type="match status" value="1"/>
</dbReference>
<dbReference type="EMBL" id="CAJNOV010012642">
    <property type="protein sequence ID" value="CAF1493071.1"/>
    <property type="molecule type" value="Genomic_DNA"/>
</dbReference>
<evidence type="ECO:0000256" key="12">
    <source>
        <dbReference type="ARBA" id="ARBA00038168"/>
    </source>
</evidence>
<evidence type="ECO:0000256" key="8">
    <source>
        <dbReference type="ARBA" id="ARBA00022982"/>
    </source>
</evidence>
<evidence type="ECO:0000256" key="4">
    <source>
        <dbReference type="ARBA" id="ARBA00022692"/>
    </source>
</evidence>
<dbReference type="PROSITE" id="PS00191">
    <property type="entry name" value="CYTOCHROME_B5_1"/>
    <property type="match status" value="1"/>
</dbReference>
<dbReference type="EMBL" id="CAJNOW010008468">
    <property type="protein sequence ID" value="CAF1537725.1"/>
    <property type="molecule type" value="Genomic_DNA"/>
</dbReference>
<feature type="compositionally biased region" description="Basic and acidic residues" evidence="15">
    <location>
        <begin position="80"/>
        <end position="89"/>
    </location>
</feature>
<keyword evidence="8" id="KW-0249">Electron transport</keyword>
<evidence type="ECO:0000313" key="23">
    <source>
        <dbReference type="Proteomes" id="UP000663855"/>
    </source>
</evidence>
<feature type="domain" description="Cytochrome b5 heme-binding" evidence="16">
    <location>
        <begin position="6"/>
        <end position="83"/>
    </location>
</feature>
<dbReference type="Proteomes" id="UP000663855">
    <property type="component" value="Unassembled WGS sequence"/>
</dbReference>
<comment type="similarity">
    <text evidence="12 14">Belongs to the cytochrome b5 family.</text>
</comment>
<dbReference type="Proteomes" id="UP000681967">
    <property type="component" value="Unassembled WGS sequence"/>
</dbReference>
<feature type="region of interest" description="Disordered" evidence="15">
    <location>
        <begin position="80"/>
        <end position="111"/>
    </location>
</feature>
<dbReference type="Proteomes" id="UP000676336">
    <property type="component" value="Unassembled WGS sequence"/>
</dbReference>
<evidence type="ECO:0000313" key="20">
    <source>
        <dbReference type="EMBL" id="CAF3840623.1"/>
    </source>
</evidence>
<name>A0A815SNE4_9BILA</name>
<evidence type="ECO:0000259" key="16">
    <source>
        <dbReference type="PROSITE" id="PS50255"/>
    </source>
</evidence>
<dbReference type="EMBL" id="CAJOBH010001187">
    <property type="protein sequence ID" value="CAF3840623.1"/>
    <property type="molecule type" value="Genomic_DNA"/>
</dbReference>
<keyword evidence="5 14" id="KW-0479">Metal-binding</keyword>
<evidence type="ECO:0000256" key="14">
    <source>
        <dbReference type="RuleBase" id="RU362121"/>
    </source>
</evidence>
<evidence type="ECO:0000256" key="5">
    <source>
        <dbReference type="ARBA" id="ARBA00022723"/>
    </source>
</evidence>
<evidence type="ECO:0000256" key="10">
    <source>
        <dbReference type="ARBA" id="ARBA00023136"/>
    </source>
</evidence>
<keyword evidence="10" id="KW-0472">Membrane</keyword>
<dbReference type="SMART" id="SM01117">
    <property type="entry name" value="Cyt-b5"/>
    <property type="match status" value="1"/>
</dbReference>
<dbReference type="Pfam" id="PF00173">
    <property type="entry name" value="Cyt-b5"/>
    <property type="match status" value="1"/>
</dbReference>